<comment type="caution">
    <text evidence="2">The sequence shown here is derived from an EMBL/GenBank/DDBJ whole genome shotgun (WGS) entry which is preliminary data.</text>
</comment>
<name>A0A2B7ZEG5_9EURO</name>
<protein>
    <submittedName>
        <fullName evidence="2">Uncharacterized protein</fullName>
    </submittedName>
</protein>
<dbReference type="EMBL" id="PDND01000129">
    <property type="protein sequence ID" value="PGH31392.1"/>
    <property type="molecule type" value="Genomic_DNA"/>
</dbReference>
<evidence type="ECO:0000256" key="1">
    <source>
        <dbReference type="PROSITE-ProRule" id="PRU00023"/>
    </source>
</evidence>
<keyword evidence="3" id="KW-1185">Reference proteome</keyword>
<sequence length="99" mass="11217">MTDPIPITRTAVWEDEVESVLTDLKNLAENFLLLESSLKLEKAKLERNSSTMLNCACYEEHEQMVELLLKRGADITARGATRALKEASRNQDKPIELLD</sequence>
<dbReference type="SUPFAM" id="SSF48403">
    <property type="entry name" value="Ankyrin repeat"/>
    <property type="match status" value="1"/>
</dbReference>
<dbReference type="Proteomes" id="UP000226031">
    <property type="component" value="Unassembled WGS sequence"/>
</dbReference>
<keyword evidence="1" id="KW-0040">ANK repeat</keyword>
<dbReference type="InterPro" id="IPR002110">
    <property type="entry name" value="Ankyrin_rpt"/>
</dbReference>
<accession>A0A2B7ZEG5</accession>
<dbReference type="Pfam" id="PF00023">
    <property type="entry name" value="Ank"/>
    <property type="match status" value="1"/>
</dbReference>
<reference evidence="2 3" key="1">
    <citation type="submission" date="2017-10" db="EMBL/GenBank/DDBJ databases">
        <title>Comparative genomics in systemic dimorphic fungi from Ajellomycetaceae.</title>
        <authorList>
            <person name="Munoz J.F."/>
            <person name="Mcewen J.G."/>
            <person name="Clay O.K."/>
            <person name="Cuomo C.A."/>
        </authorList>
    </citation>
    <scope>NUCLEOTIDE SEQUENCE [LARGE SCALE GENOMIC DNA]</scope>
    <source>
        <strain evidence="2 3">UAMH4076</strain>
    </source>
</reference>
<evidence type="ECO:0000313" key="2">
    <source>
        <dbReference type="EMBL" id="PGH31392.1"/>
    </source>
</evidence>
<dbReference type="AlphaFoldDB" id="A0A2B7ZEG5"/>
<proteinExistence type="predicted"/>
<gene>
    <name evidence="2" type="ORF">GX50_05810</name>
</gene>
<evidence type="ECO:0000313" key="3">
    <source>
        <dbReference type="Proteomes" id="UP000226031"/>
    </source>
</evidence>
<dbReference type="InterPro" id="IPR036770">
    <property type="entry name" value="Ankyrin_rpt-contain_sf"/>
</dbReference>
<dbReference type="Gene3D" id="1.25.40.20">
    <property type="entry name" value="Ankyrin repeat-containing domain"/>
    <property type="match status" value="1"/>
</dbReference>
<feature type="repeat" description="ANK" evidence="1">
    <location>
        <begin position="48"/>
        <end position="80"/>
    </location>
</feature>
<organism evidence="2 3">
    <name type="scientific">[Emmonsia] crescens</name>
    <dbReference type="NCBI Taxonomy" id="73230"/>
    <lineage>
        <taxon>Eukaryota</taxon>
        <taxon>Fungi</taxon>
        <taxon>Dikarya</taxon>
        <taxon>Ascomycota</taxon>
        <taxon>Pezizomycotina</taxon>
        <taxon>Eurotiomycetes</taxon>
        <taxon>Eurotiomycetidae</taxon>
        <taxon>Onygenales</taxon>
        <taxon>Ajellomycetaceae</taxon>
        <taxon>Emergomyces</taxon>
    </lineage>
</organism>
<dbReference type="PROSITE" id="PS50297">
    <property type="entry name" value="ANK_REP_REGION"/>
    <property type="match status" value="1"/>
</dbReference>
<dbReference type="PROSITE" id="PS50088">
    <property type="entry name" value="ANK_REPEAT"/>
    <property type="match status" value="1"/>
</dbReference>